<keyword evidence="8" id="KW-0408">Iron</keyword>
<dbReference type="AlphaFoldDB" id="A0A388T819"/>
<comment type="similarity">
    <text evidence="1">Belongs to the Fur family.</text>
</comment>
<dbReference type="Pfam" id="PF01475">
    <property type="entry name" value="FUR"/>
    <property type="match status" value="1"/>
</dbReference>
<feature type="binding site" evidence="7">
    <location>
        <position position="72"/>
    </location>
    <ligand>
        <name>Zn(2+)</name>
        <dbReference type="ChEBI" id="CHEBI:29105"/>
    </ligand>
</feature>
<dbReference type="InterPro" id="IPR036388">
    <property type="entry name" value="WH-like_DNA-bd_sf"/>
</dbReference>
<keyword evidence="10" id="KW-1185">Reference proteome</keyword>
<dbReference type="Gene3D" id="1.10.10.10">
    <property type="entry name" value="Winged helix-like DNA-binding domain superfamily/Winged helix DNA-binding domain"/>
    <property type="match status" value="1"/>
</dbReference>
<feature type="binding site" evidence="7">
    <location>
        <position position="108"/>
    </location>
    <ligand>
        <name>Zn(2+)</name>
        <dbReference type="ChEBI" id="CHEBI:29105"/>
    </ligand>
</feature>
<evidence type="ECO:0000313" key="9">
    <source>
        <dbReference type="EMBL" id="GBR72245.1"/>
    </source>
</evidence>
<evidence type="ECO:0000256" key="5">
    <source>
        <dbReference type="ARBA" id="ARBA00023125"/>
    </source>
</evidence>
<comment type="cofactor">
    <cofactor evidence="8">
        <name>Mn(2+)</name>
        <dbReference type="ChEBI" id="CHEBI:29035"/>
    </cofactor>
    <cofactor evidence="8">
        <name>Fe(2+)</name>
        <dbReference type="ChEBI" id="CHEBI:29033"/>
    </cofactor>
    <text evidence="8">Binds 1 Mn(2+) or Fe(2+) ion per subunit.</text>
</comment>
<accession>A0A388T819</accession>
<evidence type="ECO:0000256" key="3">
    <source>
        <dbReference type="ARBA" id="ARBA00022833"/>
    </source>
</evidence>
<dbReference type="Proteomes" id="UP000276170">
    <property type="component" value="Unassembled WGS sequence"/>
</dbReference>
<evidence type="ECO:0000256" key="6">
    <source>
        <dbReference type="ARBA" id="ARBA00023163"/>
    </source>
</evidence>
<keyword evidence="5" id="KW-0238">DNA-binding</keyword>
<dbReference type="CDD" id="cd07153">
    <property type="entry name" value="Fur_like"/>
    <property type="match status" value="1"/>
</dbReference>
<dbReference type="PANTHER" id="PTHR33202:SF8">
    <property type="entry name" value="PEROXIDE-RESPONSIVE REPRESSOR PERR"/>
    <property type="match status" value="1"/>
</dbReference>
<evidence type="ECO:0000256" key="8">
    <source>
        <dbReference type="PIRSR" id="PIRSR602481-2"/>
    </source>
</evidence>
<keyword evidence="3 7" id="KW-0862">Zinc</keyword>
<evidence type="ECO:0000256" key="4">
    <source>
        <dbReference type="ARBA" id="ARBA00023015"/>
    </source>
</evidence>
<evidence type="ECO:0000313" key="10">
    <source>
        <dbReference type="Proteomes" id="UP000276170"/>
    </source>
</evidence>
<feature type="binding site" evidence="7">
    <location>
        <position position="69"/>
    </location>
    <ligand>
        <name>Zn(2+)</name>
        <dbReference type="ChEBI" id="CHEBI:29105"/>
    </ligand>
</feature>
<dbReference type="Gene3D" id="3.30.1490.190">
    <property type="match status" value="1"/>
</dbReference>
<dbReference type="GO" id="GO:0008270">
    <property type="term" value="F:zinc ion binding"/>
    <property type="evidence" value="ECO:0007669"/>
    <property type="project" value="TreeGrafter"/>
</dbReference>
<keyword evidence="4" id="KW-0805">Transcription regulation</keyword>
<feature type="binding site" evidence="8">
    <location>
        <position position="65"/>
    </location>
    <ligand>
        <name>Fe cation</name>
        <dbReference type="ChEBI" id="CHEBI:24875"/>
    </ligand>
</feature>
<comment type="cofactor">
    <cofactor evidence="7">
        <name>Zn(2+)</name>
        <dbReference type="ChEBI" id="CHEBI:29105"/>
    </cofactor>
    <text evidence="7">Binds 1 zinc ion per subunit.</text>
</comment>
<sequence>MHYLKSGHIHPSAEAIYKHLKPAHPSLSLATVYNTLEVLVEAGEIVRLTIDAQRTNYEYGRTPHDHFWCRSCGRIYDIPAARARQPKFLRGHRVEHSVQYHHGVCRECLPKTK</sequence>
<dbReference type="PANTHER" id="PTHR33202">
    <property type="entry name" value="ZINC UPTAKE REGULATION PROTEIN"/>
    <property type="match status" value="1"/>
</dbReference>
<feature type="binding site" evidence="7">
    <location>
        <position position="105"/>
    </location>
    <ligand>
        <name>Zn(2+)</name>
        <dbReference type="ChEBI" id="CHEBI:29105"/>
    </ligand>
</feature>
<comment type="caution">
    <text evidence="9">The sequence shown here is derived from an EMBL/GenBank/DDBJ whole genome shotgun (WGS) entry which is preliminary data.</text>
</comment>
<dbReference type="InterPro" id="IPR002481">
    <property type="entry name" value="FUR"/>
</dbReference>
<protein>
    <submittedName>
        <fullName evidence="9">Ferric uptake regulation proteins</fullName>
    </submittedName>
</protein>
<dbReference type="SUPFAM" id="SSF46785">
    <property type="entry name" value="Winged helix' DNA-binding domain"/>
    <property type="match status" value="1"/>
</dbReference>
<dbReference type="InterPro" id="IPR036390">
    <property type="entry name" value="WH_DNA-bd_sf"/>
</dbReference>
<name>A0A388T819_9BACT</name>
<keyword evidence="2" id="KW-0678">Repressor</keyword>
<gene>
    <name evidence="9" type="primary">fur</name>
    <name evidence="9" type="ORF">HP1_006</name>
</gene>
<proteinExistence type="inferred from homology"/>
<evidence type="ECO:0000256" key="1">
    <source>
        <dbReference type="ARBA" id="ARBA00007957"/>
    </source>
</evidence>
<dbReference type="GO" id="GO:0045892">
    <property type="term" value="P:negative regulation of DNA-templated transcription"/>
    <property type="evidence" value="ECO:0007669"/>
    <property type="project" value="TreeGrafter"/>
</dbReference>
<keyword evidence="7" id="KW-0479">Metal-binding</keyword>
<reference evidence="9 10" key="1">
    <citation type="journal article" date="2019" name="ISME J.">
        <title>Genome analyses of uncultured TG2/ZB3 bacteria in 'Margulisbacteria' specifically attached to ectosymbiotic spirochetes of protists in the termite gut.</title>
        <authorList>
            <person name="Utami Y.D."/>
            <person name="Kuwahara H."/>
            <person name="Igai K."/>
            <person name="Murakami T."/>
            <person name="Sugaya K."/>
            <person name="Morikawa T."/>
            <person name="Nagura Y."/>
            <person name="Yuki M."/>
            <person name="Deevong P."/>
            <person name="Inoue T."/>
            <person name="Kihara K."/>
            <person name="Lo N."/>
            <person name="Yamada A."/>
            <person name="Ohkuma M."/>
            <person name="Hongoh Y."/>
        </authorList>
    </citation>
    <scope>NUCLEOTIDE SEQUENCE [LARGE SCALE GENOMIC DNA]</scope>
    <source>
        <strain evidence="9">HsPyr-01</strain>
    </source>
</reference>
<organism evidence="9 10">
    <name type="scientific">Candidatus Termititenax spirochaetophilus</name>
    <dbReference type="NCBI Taxonomy" id="2218522"/>
    <lineage>
        <taxon>Bacteria</taxon>
        <taxon>Bacillati</taxon>
        <taxon>Candidatus Margulisiibacteriota</taxon>
        <taxon>Candidatus Termititenacia</taxon>
        <taxon>Candidatus Termititenacales</taxon>
        <taxon>Candidatus Termititenacaceae</taxon>
        <taxon>Candidatus Termititenax</taxon>
    </lineage>
</organism>
<dbReference type="GO" id="GO:1900376">
    <property type="term" value="P:regulation of secondary metabolite biosynthetic process"/>
    <property type="evidence" value="ECO:0007669"/>
    <property type="project" value="TreeGrafter"/>
</dbReference>
<dbReference type="InterPro" id="IPR043135">
    <property type="entry name" value="Fur_C"/>
</dbReference>
<dbReference type="GO" id="GO:0000976">
    <property type="term" value="F:transcription cis-regulatory region binding"/>
    <property type="evidence" value="ECO:0007669"/>
    <property type="project" value="TreeGrafter"/>
</dbReference>
<evidence type="ECO:0000256" key="2">
    <source>
        <dbReference type="ARBA" id="ARBA00022491"/>
    </source>
</evidence>
<dbReference type="EMBL" id="BGZM01000001">
    <property type="protein sequence ID" value="GBR72245.1"/>
    <property type="molecule type" value="Genomic_DNA"/>
</dbReference>
<dbReference type="GO" id="GO:0003700">
    <property type="term" value="F:DNA-binding transcription factor activity"/>
    <property type="evidence" value="ECO:0007669"/>
    <property type="project" value="InterPro"/>
</dbReference>
<evidence type="ECO:0000256" key="7">
    <source>
        <dbReference type="PIRSR" id="PIRSR602481-1"/>
    </source>
</evidence>
<keyword evidence="6" id="KW-0804">Transcription</keyword>